<dbReference type="Pfam" id="PF06794">
    <property type="entry name" value="UPF0270"/>
    <property type="match status" value="1"/>
</dbReference>
<dbReference type="RefSeq" id="WP_189475565.1">
    <property type="nucleotide sequence ID" value="NZ_BMYM01000001.1"/>
</dbReference>
<dbReference type="SUPFAM" id="SSF118001">
    <property type="entry name" value="YehU-like"/>
    <property type="match status" value="1"/>
</dbReference>
<dbReference type="Gene3D" id="1.10.10.610">
    <property type="entry name" value="YehU-like"/>
    <property type="match status" value="1"/>
</dbReference>
<dbReference type="AlphaFoldDB" id="A0A918XF16"/>
<keyword evidence="3" id="KW-1185">Reference proteome</keyword>
<reference evidence="2" key="1">
    <citation type="journal article" date="2014" name="Int. J. Syst. Evol. Microbiol.">
        <title>Complete genome sequence of Corynebacterium casei LMG S-19264T (=DSM 44701T), isolated from a smear-ripened cheese.</title>
        <authorList>
            <consortium name="US DOE Joint Genome Institute (JGI-PGF)"/>
            <person name="Walter F."/>
            <person name="Albersmeier A."/>
            <person name="Kalinowski J."/>
            <person name="Ruckert C."/>
        </authorList>
    </citation>
    <scope>NUCLEOTIDE SEQUENCE</scope>
    <source>
        <strain evidence="2">KCTC 23430</strain>
    </source>
</reference>
<comment type="caution">
    <text evidence="2">The sequence shown here is derived from an EMBL/GenBank/DDBJ whole genome shotgun (WGS) entry which is preliminary data.</text>
</comment>
<evidence type="ECO:0000256" key="1">
    <source>
        <dbReference type="ARBA" id="ARBA00006450"/>
    </source>
</evidence>
<evidence type="ECO:0008006" key="4">
    <source>
        <dbReference type="Google" id="ProtNLM"/>
    </source>
</evidence>
<reference evidence="2" key="2">
    <citation type="submission" date="2020-09" db="EMBL/GenBank/DDBJ databases">
        <authorList>
            <person name="Sun Q."/>
            <person name="Kim S."/>
        </authorList>
    </citation>
    <scope>NUCLEOTIDE SEQUENCE</scope>
    <source>
        <strain evidence="2">KCTC 23430</strain>
    </source>
</reference>
<proteinExistence type="inferred from homology"/>
<sequence>MSQRVAVPASDLSPQALTGLLDEFASRDGTDYGLREMTLAEKRDSLQKQLDNGELVLIVDVDLEQWDLVPAEHAPQWLKADNSHG</sequence>
<accession>A0A918XF16</accession>
<dbReference type="Proteomes" id="UP000644693">
    <property type="component" value="Unassembled WGS sequence"/>
</dbReference>
<dbReference type="InterPro" id="IPR010648">
    <property type="entry name" value="UPF0270"/>
</dbReference>
<comment type="similarity">
    <text evidence="1">Belongs to the UPF0270 family.</text>
</comment>
<evidence type="ECO:0000313" key="3">
    <source>
        <dbReference type="Proteomes" id="UP000644693"/>
    </source>
</evidence>
<protein>
    <recommendedName>
        <fullName evidence="4">YheU family protein</fullName>
    </recommendedName>
</protein>
<evidence type="ECO:0000313" key="2">
    <source>
        <dbReference type="EMBL" id="GHD29170.1"/>
    </source>
</evidence>
<gene>
    <name evidence="2" type="ORF">GCM10007053_09290</name>
</gene>
<organism evidence="2 3">
    <name type="scientific">Parahalioglobus pacificus</name>
    <dbReference type="NCBI Taxonomy" id="930806"/>
    <lineage>
        <taxon>Bacteria</taxon>
        <taxon>Pseudomonadati</taxon>
        <taxon>Pseudomonadota</taxon>
        <taxon>Gammaproteobacteria</taxon>
        <taxon>Cellvibrionales</taxon>
        <taxon>Halieaceae</taxon>
        <taxon>Parahalioglobus</taxon>
    </lineage>
</organism>
<dbReference type="InterPro" id="IPR036685">
    <property type="entry name" value="YehU-like_sf"/>
</dbReference>
<dbReference type="EMBL" id="BMYM01000001">
    <property type="protein sequence ID" value="GHD29170.1"/>
    <property type="molecule type" value="Genomic_DNA"/>
</dbReference>
<name>A0A918XF16_9GAMM</name>